<accession>A0A0E3B8R1</accession>
<gene>
    <name evidence="1" type="ORF">P245_25600</name>
</gene>
<proteinExistence type="predicted"/>
<comment type="caution">
    <text evidence="1">The sequence shown here is derived from an EMBL/GenBank/DDBJ whole genome shotgun (WGS) entry which is preliminary data.</text>
</comment>
<dbReference type="RefSeq" id="WP_034383506.1">
    <property type="nucleotide sequence ID" value="NZ_AWTN01000148.1"/>
</dbReference>
<dbReference type="EMBL" id="AWTN01000148">
    <property type="protein sequence ID" value="KGG82854.1"/>
    <property type="molecule type" value="Genomic_DNA"/>
</dbReference>
<evidence type="ECO:0008006" key="3">
    <source>
        <dbReference type="Google" id="ProtNLM"/>
    </source>
</evidence>
<name>A0A0E3B8R1_9BURK</name>
<dbReference type="Proteomes" id="UP000029567">
    <property type="component" value="Unassembled WGS sequence"/>
</dbReference>
<sequence>MSNALTAQQSTALRPAGQFDLSPQTFDQALTFSQYLADSDLVPKDFKGKPGNCLIAMQWGSELGLKPLQSLQNLAVINGRPALWGDAVIALVMASPVCEYVTEDDDGETAFCRVKRKGAPEQVRSFSMDDARKAGLAGKQGPWTQYPKRMRQMRARAFALRDVFPDVLRGMPIAEELQDMSTATPAASQGERHMGQADVVQPEWAPDRWAAGLSKWVDGIAAGKPLADVLAWLNSKYKVTAEQEQQLRGEVAKRQKASQEDGAPTVDTAKLEADIKACTDLEKLYELGNLLEAVTDKDQHAAISQIFDARAAELEQA</sequence>
<dbReference type="GO" id="GO:0003677">
    <property type="term" value="F:DNA binding"/>
    <property type="evidence" value="ECO:0007669"/>
    <property type="project" value="InterPro"/>
</dbReference>
<organism evidence="1 2">
    <name type="scientific">Comamonas thiooxydans</name>
    <dbReference type="NCBI Taxonomy" id="363952"/>
    <lineage>
        <taxon>Bacteria</taxon>
        <taxon>Pseudomonadati</taxon>
        <taxon>Pseudomonadota</taxon>
        <taxon>Betaproteobacteria</taxon>
        <taxon>Burkholderiales</taxon>
        <taxon>Comamonadaceae</taxon>
        <taxon>Comamonas</taxon>
    </lineage>
</organism>
<evidence type="ECO:0000313" key="2">
    <source>
        <dbReference type="Proteomes" id="UP000029567"/>
    </source>
</evidence>
<dbReference type="GO" id="GO:0006259">
    <property type="term" value="P:DNA metabolic process"/>
    <property type="evidence" value="ECO:0007669"/>
    <property type="project" value="InterPro"/>
</dbReference>
<reference evidence="1 2" key="1">
    <citation type="submission" date="2013-09" db="EMBL/GenBank/DDBJ databases">
        <title>High correlation between genotypes and phenotypes of environmental bacteria Comamonas testosteroni strains.</title>
        <authorList>
            <person name="Liu L."/>
            <person name="Zhu W."/>
            <person name="Xia X."/>
            <person name="Xu B."/>
            <person name="Luo M."/>
            <person name="Wang G."/>
        </authorList>
    </citation>
    <scope>NUCLEOTIDE SEQUENCE [LARGE SCALE GENOMIC DNA]</scope>
    <source>
        <strain evidence="1 2">JL14</strain>
    </source>
</reference>
<dbReference type="InterPro" id="IPR018330">
    <property type="entry name" value="RecT_fam"/>
</dbReference>
<dbReference type="AlphaFoldDB" id="A0A0E3B8R1"/>
<dbReference type="Pfam" id="PF03837">
    <property type="entry name" value="RecT"/>
    <property type="match status" value="1"/>
</dbReference>
<evidence type="ECO:0000313" key="1">
    <source>
        <dbReference type="EMBL" id="KGG82854.1"/>
    </source>
</evidence>
<protein>
    <recommendedName>
        <fullName evidence="3">RecT family protein</fullName>
    </recommendedName>
</protein>